<dbReference type="AlphaFoldDB" id="A0AAP2D946"/>
<dbReference type="RefSeq" id="WP_254090756.1">
    <property type="nucleotide sequence ID" value="NZ_JAHESC010000017.1"/>
</dbReference>
<accession>A0AAP2D946</accession>
<keyword evidence="3" id="KW-1185">Reference proteome</keyword>
<proteinExistence type="predicted"/>
<evidence type="ECO:0000256" key="1">
    <source>
        <dbReference type="SAM" id="SignalP"/>
    </source>
</evidence>
<organism evidence="2 3">
    <name type="scientific">Dawidia soli</name>
    <dbReference type="NCBI Taxonomy" id="2782352"/>
    <lineage>
        <taxon>Bacteria</taxon>
        <taxon>Pseudomonadati</taxon>
        <taxon>Bacteroidota</taxon>
        <taxon>Cytophagia</taxon>
        <taxon>Cytophagales</taxon>
        <taxon>Chryseotaleaceae</taxon>
        <taxon>Dawidia</taxon>
    </lineage>
</organism>
<sequence length="257" mass="29868">MITFRLRCYGIVLLTLSSLVSLAQPADREIVNQSIEWFSVTTNWKVSPRTSLIVEGQFRQAEFFQPMQYQFRTGAEITLNKHFSIVPVGYVYTWNYKYGEQPTAFKNNEHRVWEQVTYKHSVSRLKLSHRLRFEQRFLQTHTDNGDGHVVNNGYNMFQKRLRYRFQAVVPLNHAALDPKTWFVSVYDEAFLSWGEGVTFHEPDQNRLYGGVGYQVAKPLSVQAGMLYHMLIKANGAKQENNVGVQVQVGYNIDLTHH</sequence>
<evidence type="ECO:0000313" key="2">
    <source>
        <dbReference type="EMBL" id="MBT1687524.1"/>
    </source>
</evidence>
<keyword evidence="1" id="KW-0732">Signal</keyword>
<evidence type="ECO:0000313" key="3">
    <source>
        <dbReference type="Proteomes" id="UP001319180"/>
    </source>
</evidence>
<feature type="signal peptide" evidence="1">
    <location>
        <begin position="1"/>
        <end position="23"/>
    </location>
</feature>
<protein>
    <submittedName>
        <fullName evidence="2">DUF2490 domain-containing protein</fullName>
    </submittedName>
</protein>
<dbReference type="InterPro" id="IPR019619">
    <property type="entry name" value="DUF2490"/>
</dbReference>
<dbReference type="EMBL" id="JAHESC010000017">
    <property type="protein sequence ID" value="MBT1687524.1"/>
    <property type="molecule type" value="Genomic_DNA"/>
</dbReference>
<dbReference type="Proteomes" id="UP001319180">
    <property type="component" value="Unassembled WGS sequence"/>
</dbReference>
<comment type="caution">
    <text evidence="2">The sequence shown here is derived from an EMBL/GenBank/DDBJ whole genome shotgun (WGS) entry which is preliminary data.</text>
</comment>
<gene>
    <name evidence="2" type="ORF">KK078_13215</name>
</gene>
<reference evidence="2 3" key="1">
    <citation type="submission" date="2021-05" db="EMBL/GenBank/DDBJ databases">
        <title>A Polyphasic approach of four new species of the genus Ohtaekwangia: Ohtaekwangia histidinii sp. nov., Ohtaekwangia cretensis sp. nov., Ohtaekwangia indiensis sp. nov., Ohtaekwangia reichenbachii sp. nov. from diverse environment.</title>
        <authorList>
            <person name="Octaviana S."/>
        </authorList>
    </citation>
    <scope>NUCLEOTIDE SEQUENCE [LARGE SCALE GENOMIC DNA]</scope>
    <source>
        <strain evidence="2 3">PWU37</strain>
    </source>
</reference>
<dbReference type="Pfam" id="PF10677">
    <property type="entry name" value="DUF2490"/>
    <property type="match status" value="1"/>
</dbReference>
<name>A0AAP2D946_9BACT</name>
<feature type="chain" id="PRO_5043015992" evidence="1">
    <location>
        <begin position="24"/>
        <end position="257"/>
    </location>
</feature>